<evidence type="ECO:0000259" key="6">
    <source>
        <dbReference type="Pfam" id="PF07686"/>
    </source>
</evidence>
<name>A0A1A6H171_NEOLE</name>
<dbReference type="GO" id="GO:0002682">
    <property type="term" value="P:regulation of immune system process"/>
    <property type="evidence" value="ECO:0007669"/>
    <property type="project" value="TreeGrafter"/>
</dbReference>
<dbReference type="OrthoDB" id="6353782at2759"/>
<evidence type="ECO:0000256" key="4">
    <source>
        <dbReference type="ARBA" id="ARBA00038222"/>
    </source>
</evidence>
<dbReference type="GO" id="GO:1990782">
    <property type="term" value="F:protein tyrosine kinase binding"/>
    <property type="evidence" value="ECO:0007669"/>
    <property type="project" value="TreeGrafter"/>
</dbReference>
<dbReference type="Proteomes" id="UP000092124">
    <property type="component" value="Unassembled WGS sequence"/>
</dbReference>
<feature type="region of interest" description="Disordered" evidence="5">
    <location>
        <begin position="1"/>
        <end position="20"/>
    </location>
</feature>
<dbReference type="InterPro" id="IPR036179">
    <property type="entry name" value="Ig-like_dom_sf"/>
</dbReference>
<dbReference type="InterPro" id="IPR013106">
    <property type="entry name" value="Ig_V-set"/>
</dbReference>
<feature type="non-terminal residue" evidence="7">
    <location>
        <position position="119"/>
    </location>
</feature>
<sequence>SLWNCGRHPTSGQPTIESVPPRVAEGSSVLLVVHNLPENLQAIFWYKGMTVLKNHEVGQHIVGKNSSKPDPAHSGRETVYNNGSLLLHNVTRNDTGFYTLLTLTTDLTAEVAHVQLQLD</sequence>
<keyword evidence="8" id="KW-1185">Reference proteome</keyword>
<dbReference type="Pfam" id="PF07686">
    <property type="entry name" value="V-set"/>
    <property type="match status" value="1"/>
</dbReference>
<dbReference type="AlphaFoldDB" id="A0A1A6H171"/>
<dbReference type="GO" id="GO:0007165">
    <property type="term" value="P:signal transduction"/>
    <property type="evidence" value="ECO:0007669"/>
    <property type="project" value="TreeGrafter"/>
</dbReference>
<comment type="similarity">
    <text evidence="4">Belongs to the immunoglobulin superfamily. CEA family.</text>
</comment>
<dbReference type="CDD" id="cd05774">
    <property type="entry name" value="IgV_CEACAM_D1"/>
    <property type="match status" value="1"/>
</dbReference>
<evidence type="ECO:0000313" key="8">
    <source>
        <dbReference type="Proteomes" id="UP000092124"/>
    </source>
</evidence>
<dbReference type="PANTHER" id="PTHR44427:SF1">
    <property type="entry name" value="CARCINOEMBRYONIC ANTIGEN-RELATED CELL ADHESION MOLECULE 1"/>
    <property type="match status" value="1"/>
</dbReference>
<dbReference type="PANTHER" id="PTHR44427">
    <property type="entry name" value="CARCINOEMBRYONIC ANTIGEN-RELATED CELL ADHESION MOLECULE 19"/>
    <property type="match status" value="1"/>
</dbReference>
<dbReference type="InterPro" id="IPR013783">
    <property type="entry name" value="Ig-like_fold"/>
</dbReference>
<feature type="non-terminal residue" evidence="7">
    <location>
        <position position="1"/>
    </location>
</feature>
<keyword evidence="2" id="KW-0325">Glycoprotein</keyword>
<evidence type="ECO:0000256" key="1">
    <source>
        <dbReference type="ARBA" id="ARBA00022729"/>
    </source>
</evidence>
<dbReference type="Gene3D" id="2.60.40.10">
    <property type="entry name" value="Immunoglobulins"/>
    <property type="match status" value="1"/>
</dbReference>
<evidence type="ECO:0000313" key="7">
    <source>
        <dbReference type="EMBL" id="OBS71362.1"/>
    </source>
</evidence>
<evidence type="ECO:0000256" key="3">
    <source>
        <dbReference type="ARBA" id="ARBA00023319"/>
    </source>
</evidence>
<keyword evidence="3" id="KW-0393">Immunoglobulin domain</keyword>
<evidence type="ECO:0000256" key="5">
    <source>
        <dbReference type="SAM" id="MobiDB-lite"/>
    </source>
</evidence>
<dbReference type="InterPro" id="IPR050831">
    <property type="entry name" value="CEA_cell_adhesion"/>
</dbReference>
<dbReference type="EMBL" id="LZPO01057559">
    <property type="protein sequence ID" value="OBS71362.1"/>
    <property type="molecule type" value="Genomic_DNA"/>
</dbReference>
<keyword evidence="1" id="KW-0732">Signal</keyword>
<dbReference type="GO" id="GO:0005886">
    <property type="term" value="C:plasma membrane"/>
    <property type="evidence" value="ECO:0007669"/>
    <property type="project" value="TreeGrafter"/>
</dbReference>
<evidence type="ECO:0000256" key="2">
    <source>
        <dbReference type="ARBA" id="ARBA00023180"/>
    </source>
</evidence>
<dbReference type="SUPFAM" id="SSF48726">
    <property type="entry name" value="Immunoglobulin"/>
    <property type="match status" value="1"/>
</dbReference>
<comment type="caution">
    <text evidence="7">The sequence shown here is derived from an EMBL/GenBank/DDBJ whole genome shotgun (WGS) entry which is preliminary data.</text>
</comment>
<gene>
    <name evidence="7" type="ORF">A6R68_00097</name>
</gene>
<reference evidence="7 8" key="1">
    <citation type="submission" date="2016-06" db="EMBL/GenBank/DDBJ databases">
        <title>The Draft Genome Sequence and Annotation of the Desert Woodrat Neotoma lepida.</title>
        <authorList>
            <person name="Campbell M."/>
            <person name="Oakeson K.F."/>
            <person name="Yandell M."/>
            <person name="Halpert J.R."/>
            <person name="Dearing D."/>
        </authorList>
    </citation>
    <scope>NUCLEOTIDE SEQUENCE [LARGE SCALE GENOMIC DNA]</scope>
    <source>
        <strain evidence="7">417</strain>
        <tissue evidence="7">Liver</tissue>
    </source>
</reference>
<accession>A0A1A6H171</accession>
<dbReference type="GO" id="GO:0009986">
    <property type="term" value="C:cell surface"/>
    <property type="evidence" value="ECO:0007669"/>
    <property type="project" value="TreeGrafter"/>
</dbReference>
<feature type="domain" description="Immunoglobulin V-set" evidence="6">
    <location>
        <begin position="19"/>
        <end position="116"/>
    </location>
</feature>
<dbReference type="FunFam" id="2.60.40.10:FF:000340">
    <property type="entry name" value="Carcinoembryonic antigen-related cell adhesion molecule 1"/>
    <property type="match status" value="1"/>
</dbReference>
<protein>
    <recommendedName>
        <fullName evidence="6">Immunoglobulin V-set domain-containing protein</fullName>
    </recommendedName>
</protein>
<proteinExistence type="inferred from homology"/>
<organism evidence="7 8">
    <name type="scientific">Neotoma lepida</name>
    <name type="common">Desert woodrat</name>
    <dbReference type="NCBI Taxonomy" id="56216"/>
    <lineage>
        <taxon>Eukaryota</taxon>
        <taxon>Metazoa</taxon>
        <taxon>Chordata</taxon>
        <taxon>Craniata</taxon>
        <taxon>Vertebrata</taxon>
        <taxon>Euteleostomi</taxon>
        <taxon>Mammalia</taxon>
        <taxon>Eutheria</taxon>
        <taxon>Euarchontoglires</taxon>
        <taxon>Glires</taxon>
        <taxon>Rodentia</taxon>
        <taxon>Myomorpha</taxon>
        <taxon>Muroidea</taxon>
        <taxon>Cricetidae</taxon>
        <taxon>Neotominae</taxon>
        <taxon>Neotoma</taxon>
    </lineage>
</organism>